<comment type="subcellular location">
    <subcellularLocation>
        <location evidence="2">Cytoplasm</location>
    </subcellularLocation>
</comment>
<keyword evidence="8" id="KW-0808">Transferase</keyword>
<dbReference type="Gene3D" id="3.40.930.10">
    <property type="entry name" value="Mannitol-specific EII, Chain A"/>
    <property type="match status" value="1"/>
</dbReference>
<comment type="caution">
    <text evidence="13">The sequence shown here is derived from an EMBL/GenBank/DDBJ whole genome shotgun (WGS) entry which is preliminary data.</text>
</comment>
<dbReference type="GO" id="GO:0090563">
    <property type="term" value="F:protein-phosphocysteine-sugar phosphotransferase activity"/>
    <property type="evidence" value="ECO:0007669"/>
    <property type="project" value="TreeGrafter"/>
</dbReference>
<dbReference type="InterPro" id="IPR002114">
    <property type="entry name" value="PTS_HPr_Ser_P_site"/>
</dbReference>
<dbReference type="PROSITE" id="PS00372">
    <property type="entry name" value="PTS_EIIA_TYPE_2_HIS"/>
    <property type="match status" value="1"/>
</dbReference>
<keyword evidence="14" id="KW-1185">Reference proteome</keyword>
<keyword evidence="6" id="KW-0597">Phosphoprotein</keyword>
<evidence type="ECO:0000256" key="6">
    <source>
        <dbReference type="ARBA" id="ARBA00022553"/>
    </source>
</evidence>
<dbReference type="InterPro" id="IPR050893">
    <property type="entry name" value="Sugar_PTS"/>
</dbReference>
<dbReference type="SUPFAM" id="SSF55594">
    <property type="entry name" value="HPr-like"/>
    <property type="match status" value="1"/>
</dbReference>
<dbReference type="PROSITE" id="PS00369">
    <property type="entry name" value="PTS_HPR_HIS"/>
    <property type="match status" value="1"/>
</dbReference>
<dbReference type="CDD" id="cd00367">
    <property type="entry name" value="PTS-HPr_like"/>
    <property type="match status" value="1"/>
</dbReference>
<keyword evidence="9" id="KW-0598">Phosphotransferase system</keyword>
<dbReference type="Pfam" id="PF00381">
    <property type="entry name" value="PTS-HPr"/>
    <property type="match status" value="1"/>
</dbReference>
<dbReference type="InterPro" id="IPR001020">
    <property type="entry name" value="PTS_HPr_His_P_site"/>
</dbReference>
<dbReference type="InterPro" id="IPR002178">
    <property type="entry name" value="PTS_EIIA_type-2_dom"/>
</dbReference>
<dbReference type="GO" id="GO:0005886">
    <property type="term" value="C:plasma membrane"/>
    <property type="evidence" value="ECO:0007669"/>
    <property type="project" value="TreeGrafter"/>
</dbReference>
<dbReference type="AlphaFoldDB" id="A0AAV5NRC4"/>
<comment type="function">
    <text evidence="1">The phosphoenolpyruvate-dependent sugar phosphotransferase system (sugar PTS), a major carbohydrate active transport system, catalyzes the phosphorylation of incoming sugar substrates concomitantly with their translocation across the cell membrane. The enzyme II FruAB PTS system is involved in fructose transport.</text>
</comment>
<organism evidence="13 14">
    <name type="scientific">Vibrio penaeicida</name>
    <dbReference type="NCBI Taxonomy" id="104609"/>
    <lineage>
        <taxon>Bacteria</taxon>
        <taxon>Pseudomonadati</taxon>
        <taxon>Pseudomonadota</taxon>
        <taxon>Gammaproteobacteria</taxon>
        <taxon>Vibrionales</taxon>
        <taxon>Vibrionaceae</taxon>
        <taxon>Vibrio</taxon>
    </lineage>
</organism>
<name>A0AAV5NRC4_9VIBR</name>
<evidence type="ECO:0000256" key="5">
    <source>
        <dbReference type="ARBA" id="ARBA00022490"/>
    </source>
</evidence>
<sequence length="381" mass="40418">MLTLKESDITLGCQAGSKPQAIQLVATTLNAKELVESNYVKGMLERESQSSTYLGNGIAIPHGTTDTRKLVKKTGVSIHHFPQGVDWGNGNIVYLAIGIAAKSDEHLSILKQLTNVLSEDDVQDKLRVATKAIEILDILNGKSSAKSVLEETSILIDFPATDMVQLTAVTAGILKNQEKCSHNTISDLLSSEPAHLGQGLWMASSSKGVLNTGLSFVSVTDSFTFQDKEVKALIAVVAIDESHIPYLTALQNIIERGEQSTLSSSSASQVLGMLSSKEIDSKASAVDSANELEGVFKIRNEHGLHARPGAMLVAEAKKFESTIKVENLNGDGKPANAKSLMKVIALGVKRGNELKFTASGPDAQQALDAIGVAIESGLGEG</sequence>
<dbReference type="PROSITE" id="PS51094">
    <property type="entry name" value="PTS_EIIA_TYPE_2"/>
    <property type="match status" value="1"/>
</dbReference>
<dbReference type="NCBIfam" id="TIGR01003">
    <property type="entry name" value="PTS_HPr_family"/>
    <property type="match status" value="1"/>
</dbReference>
<evidence type="ECO:0000256" key="7">
    <source>
        <dbReference type="ARBA" id="ARBA00022597"/>
    </source>
</evidence>
<keyword evidence="7" id="KW-0762">Sugar transport</keyword>
<keyword evidence="10" id="KW-0418">Kinase</keyword>
<dbReference type="PANTHER" id="PTHR30181">
    <property type="entry name" value="MANNITOL PERMEASE IIC COMPONENT"/>
    <property type="match status" value="1"/>
</dbReference>
<dbReference type="InterPro" id="IPR000032">
    <property type="entry name" value="HPr-like"/>
</dbReference>
<dbReference type="InterPro" id="IPR035895">
    <property type="entry name" value="HPr-like_sf"/>
</dbReference>
<dbReference type="RefSeq" id="WP_126608951.1">
    <property type="nucleotide sequence ID" value="NZ_AP025145.1"/>
</dbReference>
<reference evidence="14" key="1">
    <citation type="journal article" date="2019" name="Int. J. Syst. Evol. Microbiol.">
        <title>The Global Catalogue of Microorganisms (GCM) 10K type strain sequencing project: providing services to taxonomists for standard genome sequencing and annotation.</title>
        <authorList>
            <consortium name="The Broad Institute Genomics Platform"/>
            <consortium name="The Broad Institute Genome Sequencing Center for Infectious Disease"/>
            <person name="Wu L."/>
            <person name="Ma J."/>
        </authorList>
    </citation>
    <scope>NUCLEOTIDE SEQUENCE [LARGE SCALE GENOMIC DNA]</scope>
    <source>
        <strain evidence="14">NBRC 15640</strain>
    </source>
</reference>
<evidence type="ECO:0000313" key="14">
    <source>
        <dbReference type="Proteomes" id="UP001156690"/>
    </source>
</evidence>
<evidence type="ECO:0000259" key="11">
    <source>
        <dbReference type="PROSITE" id="PS51094"/>
    </source>
</evidence>
<evidence type="ECO:0000259" key="12">
    <source>
        <dbReference type="PROSITE" id="PS51350"/>
    </source>
</evidence>
<dbReference type="CDD" id="cd00211">
    <property type="entry name" value="PTS_IIA_fru"/>
    <property type="match status" value="1"/>
</dbReference>
<evidence type="ECO:0000256" key="10">
    <source>
        <dbReference type="ARBA" id="ARBA00022777"/>
    </source>
</evidence>
<dbReference type="Gene3D" id="3.30.1340.10">
    <property type="entry name" value="HPr-like"/>
    <property type="match status" value="1"/>
</dbReference>
<dbReference type="GO" id="GO:0016301">
    <property type="term" value="F:kinase activity"/>
    <property type="evidence" value="ECO:0007669"/>
    <property type="project" value="UniProtKB-KW"/>
</dbReference>
<dbReference type="Proteomes" id="UP001156690">
    <property type="component" value="Unassembled WGS sequence"/>
</dbReference>
<keyword evidence="4" id="KW-0813">Transport</keyword>
<dbReference type="PROSITE" id="PS00589">
    <property type="entry name" value="PTS_HPR_SER"/>
    <property type="match status" value="1"/>
</dbReference>
<dbReference type="EMBL" id="BSNX01000016">
    <property type="protein sequence ID" value="GLQ72557.1"/>
    <property type="molecule type" value="Genomic_DNA"/>
</dbReference>
<dbReference type="GO" id="GO:0009401">
    <property type="term" value="P:phosphoenolpyruvate-dependent sugar phosphotransferase system"/>
    <property type="evidence" value="ECO:0007669"/>
    <property type="project" value="UniProtKB-KW"/>
</dbReference>
<dbReference type="InterPro" id="IPR016152">
    <property type="entry name" value="PTrfase/Anion_transptr"/>
</dbReference>
<gene>
    <name evidence="13" type="ORF">GCM10007932_19170</name>
</gene>
<evidence type="ECO:0000256" key="3">
    <source>
        <dbReference type="ARBA" id="ARBA00015565"/>
    </source>
</evidence>
<dbReference type="Pfam" id="PF00359">
    <property type="entry name" value="PTS_EIIA_2"/>
    <property type="match status" value="1"/>
</dbReference>
<evidence type="ECO:0000256" key="4">
    <source>
        <dbReference type="ARBA" id="ARBA00022448"/>
    </source>
</evidence>
<accession>A0AAV5NRC4</accession>
<protein>
    <recommendedName>
        <fullName evidence="3">Multiphosphoryl transfer protein</fullName>
    </recommendedName>
</protein>
<feature type="domain" description="PTS EIIA type-2" evidence="11">
    <location>
        <begin position="2"/>
        <end position="142"/>
    </location>
</feature>
<evidence type="ECO:0000256" key="9">
    <source>
        <dbReference type="ARBA" id="ARBA00022683"/>
    </source>
</evidence>
<dbReference type="PROSITE" id="PS51350">
    <property type="entry name" value="PTS_HPR_DOM"/>
    <property type="match status" value="1"/>
</dbReference>
<dbReference type="PANTHER" id="PTHR30181:SF3">
    <property type="entry name" value="MULTIPHOSPHORYL TRANSFER PROTEIN"/>
    <property type="match status" value="1"/>
</dbReference>
<proteinExistence type="predicted"/>
<dbReference type="GO" id="GO:0005737">
    <property type="term" value="C:cytoplasm"/>
    <property type="evidence" value="ECO:0007669"/>
    <property type="project" value="UniProtKB-SubCell"/>
</dbReference>
<evidence type="ECO:0000256" key="1">
    <source>
        <dbReference type="ARBA" id="ARBA00003136"/>
    </source>
</evidence>
<dbReference type="NCBIfam" id="NF008319">
    <property type="entry name" value="PRK11109.1"/>
    <property type="match status" value="1"/>
</dbReference>
<evidence type="ECO:0000256" key="8">
    <source>
        <dbReference type="ARBA" id="ARBA00022679"/>
    </source>
</evidence>
<evidence type="ECO:0000313" key="13">
    <source>
        <dbReference type="EMBL" id="GLQ72557.1"/>
    </source>
</evidence>
<dbReference type="PRINTS" id="PR00107">
    <property type="entry name" value="PHOSPHOCPHPR"/>
</dbReference>
<evidence type="ECO:0000256" key="2">
    <source>
        <dbReference type="ARBA" id="ARBA00004496"/>
    </source>
</evidence>
<feature type="domain" description="HPr" evidence="12">
    <location>
        <begin position="291"/>
        <end position="381"/>
    </location>
</feature>
<dbReference type="SUPFAM" id="SSF55804">
    <property type="entry name" value="Phoshotransferase/anion transport protein"/>
    <property type="match status" value="2"/>
</dbReference>
<keyword evidence="5" id="KW-0963">Cytoplasm</keyword>